<sequence length="117" mass="13268">LTAWLTAHHGPEGASDGHQRCGGPSVESLKENFFDSRVTIDLTDYHRQDVLTLVPSKGDCGRLYWFRETTQMIDRWECDGPSRLASGCLVVEILLNSQEQFCNLPCFLTLILHNFKL</sequence>
<reference evidence="2 3" key="1">
    <citation type="journal article" date="2021" name="BMC Genomics">
        <title>Datura genome reveals duplications of psychoactive alkaloid biosynthetic genes and high mutation rate following tissue culture.</title>
        <authorList>
            <person name="Rajewski A."/>
            <person name="Carter-House D."/>
            <person name="Stajich J."/>
            <person name="Litt A."/>
        </authorList>
    </citation>
    <scope>NUCLEOTIDE SEQUENCE [LARGE SCALE GENOMIC DNA]</scope>
    <source>
        <strain evidence="2">AR-01</strain>
    </source>
</reference>
<comment type="caution">
    <text evidence="2">The sequence shown here is derived from an EMBL/GenBank/DDBJ whole genome shotgun (WGS) entry which is preliminary data.</text>
</comment>
<dbReference type="EMBL" id="JACEIK010002455">
    <property type="protein sequence ID" value="MCD9561298.1"/>
    <property type="molecule type" value="Genomic_DNA"/>
</dbReference>
<gene>
    <name evidence="2" type="ORF">HAX54_020328</name>
</gene>
<keyword evidence="3" id="KW-1185">Reference proteome</keyword>
<feature type="compositionally biased region" description="Basic and acidic residues" evidence="1">
    <location>
        <begin position="9"/>
        <end position="19"/>
    </location>
</feature>
<feature type="region of interest" description="Disordered" evidence="1">
    <location>
        <begin position="1"/>
        <end position="21"/>
    </location>
</feature>
<proteinExistence type="predicted"/>
<evidence type="ECO:0000256" key="1">
    <source>
        <dbReference type="SAM" id="MobiDB-lite"/>
    </source>
</evidence>
<name>A0ABS8UR23_DATST</name>
<organism evidence="2 3">
    <name type="scientific">Datura stramonium</name>
    <name type="common">Jimsonweed</name>
    <name type="synonym">Common thornapple</name>
    <dbReference type="NCBI Taxonomy" id="4076"/>
    <lineage>
        <taxon>Eukaryota</taxon>
        <taxon>Viridiplantae</taxon>
        <taxon>Streptophyta</taxon>
        <taxon>Embryophyta</taxon>
        <taxon>Tracheophyta</taxon>
        <taxon>Spermatophyta</taxon>
        <taxon>Magnoliopsida</taxon>
        <taxon>eudicotyledons</taxon>
        <taxon>Gunneridae</taxon>
        <taxon>Pentapetalae</taxon>
        <taxon>asterids</taxon>
        <taxon>lamiids</taxon>
        <taxon>Solanales</taxon>
        <taxon>Solanaceae</taxon>
        <taxon>Solanoideae</taxon>
        <taxon>Datureae</taxon>
        <taxon>Datura</taxon>
    </lineage>
</organism>
<accession>A0ABS8UR23</accession>
<dbReference type="Proteomes" id="UP000823775">
    <property type="component" value="Unassembled WGS sequence"/>
</dbReference>
<evidence type="ECO:0000313" key="3">
    <source>
        <dbReference type="Proteomes" id="UP000823775"/>
    </source>
</evidence>
<feature type="non-terminal residue" evidence="2">
    <location>
        <position position="1"/>
    </location>
</feature>
<protein>
    <submittedName>
        <fullName evidence="2">Uncharacterized protein</fullName>
    </submittedName>
</protein>
<evidence type="ECO:0000313" key="2">
    <source>
        <dbReference type="EMBL" id="MCD9561298.1"/>
    </source>
</evidence>